<dbReference type="AlphaFoldDB" id="A0ABD4Q9N3"/>
<protein>
    <submittedName>
        <fullName evidence="1">Uncharacterized protein</fullName>
    </submittedName>
</protein>
<reference evidence="1 2" key="1">
    <citation type="submission" date="2021-03" db="EMBL/GenBank/DDBJ databases">
        <title>Whole Genome Sequencing of Mycobacterium tuberculosis clinical isolates from Arunachal Pradesh, India.</title>
        <authorList>
            <person name="Singh S."/>
            <person name="Mudliar S.R."/>
            <person name="Kulsum U."/>
            <person name="Rufai S.B."/>
            <person name="Singh P.K."/>
            <person name="Umpo M."/>
            <person name="Nyori M."/>
        </authorList>
    </citation>
    <scope>NUCLEOTIDE SEQUENCE [LARGE SCALE GENOMIC DNA]</scope>
    <source>
        <strain evidence="1 2">OMICS/BPL/0142/20/SP</strain>
    </source>
</reference>
<feature type="non-terminal residue" evidence="1">
    <location>
        <position position="1"/>
    </location>
</feature>
<evidence type="ECO:0000313" key="1">
    <source>
        <dbReference type="EMBL" id="MBP0685654.1"/>
    </source>
</evidence>
<name>A0ABD4Q9N3_MYCTX</name>
<gene>
    <name evidence="1" type="ORF">J8J21_21660</name>
</gene>
<accession>A0ABD4Q9N3</accession>
<organism evidence="1 2">
    <name type="scientific">Mycobacterium tuberculosis</name>
    <dbReference type="NCBI Taxonomy" id="1773"/>
    <lineage>
        <taxon>Bacteria</taxon>
        <taxon>Bacillati</taxon>
        <taxon>Actinomycetota</taxon>
        <taxon>Actinomycetes</taxon>
        <taxon>Mycobacteriales</taxon>
        <taxon>Mycobacteriaceae</taxon>
        <taxon>Mycobacterium</taxon>
        <taxon>Mycobacterium tuberculosis complex</taxon>
    </lineage>
</organism>
<dbReference type="EMBL" id="JAGIZI010000380">
    <property type="protein sequence ID" value="MBP0685654.1"/>
    <property type="molecule type" value="Genomic_DNA"/>
</dbReference>
<proteinExistence type="predicted"/>
<evidence type="ECO:0000313" key="2">
    <source>
        <dbReference type="Proteomes" id="UP000671119"/>
    </source>
</evidence>
<dbReference type="Proteomes" id="UP000671119">
    <property type="component" value="Unassembled WGS sequence"/>
</dbReference>
<feature type="non-terminal residue" evidence="1">
    <location>
        <position position="86"/>
    </location>
</feature>
<comment type="caution">
    <text evidence="1">The sequence shown here is derived from an EMBL/GenBank/DDBJ whole genome shotgun (WGS) entry which is preliminary data.</text>
</comment>
<sequence>QKAGLPADYDSLRMPDETRNYLPKLQAVKNIIAHPEQYGLALPALETHPAFLTVAIERDMDVALAARLAGMTLEDFQSLNPQMNKP</sequence>